<evidence type="ECO:0008006" key="3">
    <source>
        <dbReference type="Google" id="ProtNLM"/>
    </source>
</evidence>
<sequence length="228" mass="25664">LPVKKASSETVKEGEKAYPTTALGYSAHFERQHKSSLKSSGLYLMCSCGEEVRSSVAIPVTARWYIRKMCDGTQFTLHKLSEKTHSTPQCILCETYLPTVRCYAEHLQKLHNSSLRANGIYLICSCGQEVRSHWYNPDHAKKCDGTQFTLHKLSKEIPTTPRCVQCEFYPTTALGYAYHIKRHKSTLIAKGIYLICSCGLEVCSPNIDSTHNKKCSGTHFTLHKLADK</sequence>
<proteinExistence type="predicted"/>
<evidence type="ECO:0000313" key="1">
    <source>
        <dbReference type="EMBL" id="GMS97507.1"/>
    </source>
</evidence>
<protein>
    <recommendedName>
        <fullName evidence="3">C2H2-type domain-containing protein</fullName>
    </recommendedName>
</protein>
<feature type="non-terminal residue" evidence="1">
    <location>
        <position position="1"/>
    </location>
</feature>
<dbReference type="AlphaFoldDB" id="A0AAV5TTG2"/>
<gene>
    <name evidence="1" type="ORF">PENTCL1PPCAC_19682</name>
</gene>
<dbReference type="Proteomes" id="UP001432027">
    <property type="component" value="Unassembled WGS sequence"/>
</dbReference>
<reference evidence="1" key="1">
    <citation type="submission" date="2023-10" db="EMBL/GenBank/DDBJ databases">
        <title>Genome assembly of Pristionchus species.</title>
        <authorList>
            <person name="Yoshida K."/>
            <person name="Sommer R.J."/>
        </authorList>
    </citation>
    <scope>NUCLEOTIDE SEQUENCE</scope>
    <source>
        <strain evidence="1">RS0144</strain>
    </source>
</reference>
<organism evidence="1 2">
    <name type="scientific">Pristionchus entomophagus</name>
    <dbReference type="NCBI Taxonomy" id="358040"/>
    <lineage>
        <taxon>Eukaryota</taxon>
        <taxon>Metazoa</taxon>
        <taxon>Ecdysozoa</taxon>
        <taxon>Nematoda</taxon>
        <taxon>Chromadorea</taxon>
        <taxon>Rhabditida</taxon>
        <taxon>Rhabditina</taxon>
        <taxon>Diplogasteromorpha</taxon>
        <taxon>Diplogasteroidea</taxon>
        <taxon>Neodiplogasteridae</taxon>
        <taxon>Pristionchus</taxon>
    </lineage>
</organism>
<evidence type="ECO:0000313" key="2">
    <source>
        <dbReference type="Proteomes" id="UP001432027"/>
    </source>
</evidence>
<keyword evidence="2" id="KW-1185">Reference proteome</keyword>
<dbReference type="EMBL" id="BTSX01000004">
    <property type="protein sequence ID" value="GMS97507.1"/>
    <property type="molecule type" value="Genomic_DNA"/>
</dbReference>
<comment type="caution">
    <text evidence="1">The sequence shown here is derived from an EMBL/GenBank/DDBJ whole genome shotgun (WGS) entry which is preliminary data.</text>
</comment>
<accession>A0AAV5TTG2</accession>
<name>A0AAV5TTG2_9BILA</name>